<dbReference type="GeneID" id="63842666"/>
<sequence>MAPYQHGGDGSSETLNNGAQDEKITNGTIFTSILDKKRDSKTVASSTSEKEGSIVEVPSPERSFRGISLLPPCLKRWLLARPAARAQQIEELRSKVVKRRENYADLLSEWKRAAREARHRRKAWLEDKEVEGWQKYKYFSFNTKVRYAVEGEEARAVTRAPLALDFRTLEGKRQAAFLFENYYKQQKESWTKLIAQCDGWEQNYQKWVHSSACRSVRERQAKVLLECVEIPDCKRCKIWFVVLPD</sequence>
<feature type="region of interest" description="Disordered" evidence="1">
    <location>
        <begin position="1"/>
        <end position="27"/>
    </location>
</feature>
<reference evidence="2" key="1">
    <citation type="journal article" date="2020" name="Phytopathology">
        <title>Genome sequence of the chestnut blight fungus Cryphonectria parasitica EP155: A fundamental resource for an archetypical invasive plant pathogen.</title>
        <authorList>
            <person name="Crouch J.A."/>
            <person name="Dawe A."/>
            <person name="Aerts A."/>
            <person name="Barry K."/>
            <person name="Churchill A.C.L."/>
            <person name="Grimwood J."/>
            <person name="Hillman B."/>
            <person name="Milgroom M.G."/>
            <person name="Pangilinan J."/>
            <person name="Smith M."/>
            <person name="Salamov A."/>
            <person name="Schmutz J."/>
            <person name="Yadav J."/>
            <person name="Grigoriev I.V."/>
            <person name="Nuss D."/>
        </authorList>
    </citation>
    <scope>NUCLEOTIDE SEQUENCE</scope>
    <source>
        <strain evidence="2">EP155</strain>
    </source>
</reference>
<dbReference type="EMBL" id="MU032350">
    <property type="protein sequence ID" value="KAF3762310.1"/>
    <property type="molecule type" value="Genomic_DNA"/>
</dbReference>
<feature type="compositionally biased region" description="Polar residues" evidence="1">
    <location>
        <begin position="11"/>
        <end position="27"/>
    </location>
</feature>
<evidence type="ECO:0000313" key="2">
    <source>
        <dbReference type="EMBL" id="KAF3762310.1"/>
    </source>
</evidence>
<name>A0A9P4XX06_CRYP1</name>
<evidence type="ECO:0000256" key="1">
    <source>
        <dbReference type="SAM" id="MobiDB-lite"/>
    </source>
</evidence>
<dbReference type="AlphaFoldDB" id="A0A9P4XX06"/>
<protein>
    <submittedName>
        <fullName evidence="2">Uncharacterized protein</fullName>
    </submittedName>
</protein>
<dbReference type="RefSeq" id="XP_040773289.1">
    <property type="nucleotide sequence ID" value="XM_040925537.1"/>
</dbReference>
<comment type="caution">
    <text evidence="2">The sequence shown here is derived from an EMBL/GenBank/DDBJ whole genome shotgun (WGS) entry which is preliminary data.</text>
</comment>
<gene>
    <name evidence="2" type="ORF">M406DRAFT_72322</name>
</gene>
<accession>A0A9P4XX06</accession>
<evidence type="ECO:0000313" key="3">
    <source>
        <dbReference type="Proteomes" id="UP000803844"/>
    </source>
</evidence>
<keyword evidence="3" id="KW-1185">Reference proteome</keyword>
<feature type="region of interest" description="Disordered" evidence="1">
    <location>
        <begin position="37"/>
        <end position="56"/>
    </location>
</feature>
<organism evidence="2 3">
    <name type="scientific">Cryphonectria parasitica (strain ATCC 38755 / EP155)</name>
    <dbReference type="NCBI Taxonomy" id="660469"/>
    <lineage>
        <taxon>Eukaryota</taxon>
        <taxon>Fungi</taxon>
        <taxon>Dikarya</taxon>
        <taxon>Ascomycota</taxon>
        <taxon>Pezizomycotina</taxon>
        <taxon>Sordariomycetes</taxon>
        <taxon>Sordariomycetidae</taxon>
        <taxon>Diaporthales</taxon>
        <taxon>Cryphonectriaceae</taxon>
        <taxon>Cryphonectria-Endothia species complex</taxon>
        <taxon>Cryphonectria</taxon>
    </lineage>
</organism>
<dbReference type="Proteomes" id="UP000803844">
    <property type="component" value="Unassembled WGS sequence"/>
</dbReference>
<proteinExistence type="predicted"/>